<protein>
    <submittedName>
        <fullName evidence="2">Uncharacterized protein</fullName>
    </submittedName>
</protein>
<sequence length="137" mass="15272">MVVWPGLLRRGLTRPRVVLSLPCAPVALFPFDIISQYSKICLSTRLFIPNLQHRLLPLPLEPTPTSPLPLEILLPSICHLTHISLRNTHTPSNPAYPTHRTSNSSESGDSQYLPRKKSVHSAEVQMHGIRLVGLSKC</sequence>
<dbReference type="EMBL" id="KL198035">
    <property type="protein sequence ID" value="KDQ14874.1"/>
    <property type="molecule type" value="Genomic_DNA"/>
</dbReference>
<gene>
    <name evidence="2" type="ORF">BOTBODRAFT_331681</name>
</gene>
<feature type="region of interest" description="Disordered" evidence="1">
    <location>
        <begin position="89"/>
        <end position="121"/>
    </location>
</feature>
<evidence type="ECO:0000313" key="2">
    <source>
        <dbReference type="EMBL" id="KDQ14874.1"/>
    </source>
</evidence>
<dbReference type="AlphaFoldDB" id="A0A067MH87"/>
<name>A0A067MH87_BOTB1</name>
<evidence type="ECO:0000313" key="3">
    <source>
        <dbReference type="Proteomes" id="UP000027195"/>
    </source>
</evidence>
<evidence type="ECO:0000256" key="1">
    <source>
        <dbReference type="SAM" id="MobiDB-lite"/>
    </source>
</evidence>
<proteinExistence type="predicted"/>
<reference evidence="3" key="1">
    <citation type="journal article" date="2014" name="Proc. Natl. Acad. Sci. U.S.A.">
        <title>Extensive sampling of basidiomycete genomes demonstrates inadequacy of the white-rot/brown-rot paradigm for wood decay fungi.</title>
        <authorList>
            <person name="Riley R."/>
            <person name="Salamov A.A."/>
            <person name="Brown D.W."/>
            <person name="Nagy L.G."/>
            <person name="Floudas D."/>
            <person name="Held B.W."/>
            <person name="Levasseur A."/>
            <person name="Lombard V."/>
            <person name="Morin E."/>
            <person name="Otillar R."/>
            <person name="Lindquist E.A."/>
            <person name="Sun H."/>
            <person name="LaButti K.M."/>
            <person name="Schmutz J."/>
            <person name="Jabbour D."/>
            <person name="Luo H."/>
            <person name="Baker S.E."/>
            <person name="Pisabarro A.G."/>
            <person name="Walton J.D."/>
            <person name="Blanchette R.A."/>
            <person name="Henrissat B."/>
            <person name="Martin F."/>
            <person name="Cullen D."/>
            <person name="Hibbett D.S."/>
            <person name="Grigoriev I.V."/>
        </authorList>
    </citation>
    <scope>NUCLEOTIDE SEQUENCE [LARGE SCALE GENOMIC DNA]</scope>
    <source>
        <strain evidence="3">FD-172 SS1</strain>
    </source>
</reference>
<keyword evidence="3" id="KW-1185">Reference proteome</keyword>
<dbReference type="InParanoid" id="A0A067MH87"/>
<organism evidence="2 3">
    <name type="scientific">Botryobasidium botryosum (strain FD-172 SS1)</name>
    <dbReference type="NCBI Taxonomy" id="930990"/>
    <lineage>
        <taxon>Eukaryota</taxon>
        <taxon>Fungi</taxon>
        <taxon>Dikarya</taxon>
        <taxon>Basidiomycota</taxon>
        <taxon>Agaricomycotina</taxon>
        <taxon>Agaricomycetes</taxon>
        <taxon>Cantharellales</taxon>
        <taxon>Botryobasidiaceae</taxon>
        <taxon>Botryobasidium</taxon>
    </lineage>
</organism>
<accession>A0A067MH87</accession>
<dbReference type="HOGENOM" id="CLU_1864797_0_0_1"/>
<feature type="compositionally biased region" description="Polar residues" evidence="1">
    <location>
        <begin position="89"/>
        <end position="110"/>
    </location>
</feature>
<dbReference type="Proteomes" id="UP000027195">
    <property type="component" value="Unassembled WGS sequence"/>
</dbReference>